<dbReference type="Proteomes" id="UP001207605">
    <property type="component" value="Unassembled WGS sequence"/>
</dbReference>
<proteinExistence type="predicted"/>
<dbReference type="RefSeq" id="WP_262581364.1">
    <property type="nucleotide sequence ID" value="NZ_JAOQJV010000006.1"/>
</dbReference>
<accession>A0ABT2S6H8</accession>
<gene>
    <name evidence="1" type="ORF">OCV65_06360</name>
</gene>
<name>A0ABT2S6H8_9FIRM</name>
<comment type="caution">
    <text evidence="1">The sequence shown here is derived from an EMBL/GenBank/DDBJ whole genome shotgun (WGS) entry which is preliminary data.</text>
</comment>
<keyword evidence="2" id="KW-1185">Reference proteome</keyword>
<reference evidence="1 2" key="1">
    <citation type="journal article" date="2021" name="ISME Commun">
        <title>Automated analysis of genomic sequences facilitates high-throughput and comprehensive description of bacteria.</title>
        <authorList>
            <person name="Hitch T.C.A."/>
        </authorList>
    </citation>
    <scope>NUCLEOTIDE SEQUENCE [LARGE SCALE GENOMIC DNA]</scope>
    <source>
        <strain evidence="1 2">Sanger_02</strain>
    </source>
</reference>
<organism evidence="1 2">
    <name type="scientific">Dorea ammoniilytica</name>
    <dbReference type="NCBI Taxonomy" id="2981788"/>
    <lineage>
        <taxon>Bacteria</taxon>
        <taxon>Bacillati</taxon>
        <taxon>Bacillota</taxon>
        <taxon>Clostridia</taxon>
        <taxon>Lachnospirales</taxon>
        <taxon>Lachnospiraceae</taxon>
        <taxon>Dorea</taxon>
    </lineage>
</organism>
<sequence>MKSILGYTRTSLDTFDERPFCQVDSLVLSSIAYTFFPKEILPEGDWNGIHFADLLKAECFEQNWTGHFYNNWLFITIHSSSKVWSNKEIRT</sequence>
<protein>
    <submittedName>
        <fullName evidence="1">Uncharacterized protein</fullName>
    </submittedName>
</protein>
<evidence type="ECO:0000313" key="1">
    <source>
        <dbReference type="EMBL" id="MCU6699850.1"/>
    </source>
</evidence>
<evidence type="ECO:0000313" key="2">
    <source>
        <dbReference type="Proteomes" id="UP001207605"/>
    </source>
</evidence>
<dbReference type="EMBL" id="JAOQJV010000006">
    <property type="protein sequence ID" value="MCU6699850.1"/>
    <property type="molecule type" value="Genomic_DNA"/>
</dbReference>